<dbReference type="RefSeq" id="WP_085071320.1">
    <property type="nucleotide sequence ID" value="NZ_CP019706.1"/>
</dbReference>
<accession>A0A1W6B883</accession>
<proteinExistence type="predicted"/>
<sequence length="66" mass="7455">MTIIPDNGILRVMQRCRLLDKHYEASFPDNNEGMHDAIEWASQICLGWHISQDAEFTAKVTSHAAA</sequence>
<keyword evidence="2" id="KW-1185">Reference proteome</keyword>
<dbReference type="EMBL" id="CP019706">
    <property type="protein sequence ID" value="ARJ43264.1"/>
    <property type="molecule type" value="Genomic_DNA"/>
</dbReference>
<dbReference type="OrthoDB" id="6540682at2"/>
<dbReference type="InterPro" id="IPR020298">
    <property type="entry name" value="Kil_phage_P22-type"/>
</dbReference>
<reference evidence="1 2" key="1">
    <citation type="submission" date="2017-02" db="EMBL/GenBank/DDBJ databases">
        <title>Complete genome sequence of the drought resistance-promoting endophyte Pantoea alhagi LTYR-11Z.</title>
        <authorList>
            <person name="Zhang L."/>
        </authorList>
    </citation>
    <scope>NUCLEOTIDE SEQUENCE [LARGE SCALE GENOMIC DNA]</scope>
    <source>
        <strain evidence="1 2">LTYR-11Z</strain>
    </source>
</reference>
<evidence type="ECO:0000313" key="1">
    <source>
        <dbReference type="EMBL" id="ARJ43264.1"/>
    </source>
</evidence>
<dbReference type="STRING" id="1891675.B1H58_15300"/>
<organism evidence="1 2">
    <name type="scientific">Pantoea alhagi</name>
    <dbReference type="NCBI Taxonomy" id="1891675"/>
    <lineage>
        <taxon>Bacteria</taxon>
        <taxon>Pseudomonadati</taxon>
        <taxon>Pseudomonadota</taxon>
        <taxon>Gammaproteobacteria</taxon>
        <taxon>Enterobacterales</taxon>
        <taxon>Erwiniaceae</taxon>
        <taxon>Pantoea</taxon>
    </lineage>
</organism>
<name>A0A1W6B883_9GAMM</name>
<protein>
    <recommendedName>
        <fullName evidence="3">Phage protein</fullName>
    </recommendedName>
</protein>
<dbReference type="AlphaFoldDB" id="A0A1W6B883"/>
<evidence type="ECO:0008006" key="3">
    <source>
        <dbReference type="Google" id="ProtNLM"/>
    </source>
</evidence>
<dbReference type="KEGG" id="palh:B1H58_15300"/>
<dbReference type="Pfam" id="PF17519">
    <property type="entry name" value="DUF5444"/>
    <property type="match status" value="1"/>
</dbReference>
<gene>
    <name evidence="1" type="ORF">B1H58_15300</name>
</gene>
<dbReference type="Proteomes" id="UP000192900">
    <property type="component" value="Chromosome"/>
</dbReference>
<evidence type="ECO:0000313" key="2">
    <source>
        <dbReference type="Proteomes" id="UP000192900"/>
    </source>
</evidence>